<comment type="caution">
    <text evidence="1">The sequence shown here is derived from an EMBL/GenBank/DDBJ whole genome shotgun (WGS) entry which is preliminary data.</text>
</comment>
<dbReference type="EMBL" id="BQFW01000013">
    <property type="protein sequence ID" value="GJJ77627.1"/>
    <property type="molecule type" value="Genomic_DNA"/>
</dbReference>
<dbReference type="InterPro" id="IPR027417">
    <property type="entry name" value="P-loop_NTPase"/>
</dbReference>
<organism evidence="1 2">
    <name type="scientific">Entomortierella parvispora</name>
    <dbReference type="NCBI Taxonomy" id="205924"/>
    <lineage>
        <taxon>Eukaryota</taxon>
        <taxon>Fungi</taxon>
        <taxon>Fungi incertae sedis</taxon>
        <taxon>Mucoromycota</taxon>
        <taxon>Mortierellomycotina</taxon>
        <taxon>Mortierellomycetes</taxon>
        <taxon>Mortierellales</taxon>
        <taxon>Mortierellaceae</taxon>
        <taxon>Entomortierella</taxon>
    </lineage>
</organism>
<keyword evidence="2" id="KW-1185">Reference proteome</keyword>
<reference evidence="1" key="1">
    <citation type="submission" date="2021-11" db="EMBL/GenBank/DDBJ databases">
        <authorList>
            <person name="Herlambang A."/>
            <person name="Guo Y."/>
            <person name="Takashima Y."/>
            <person name="Nishizawa T."/>
        </authorList>
    </citation>
    <scope>NUCLEOTIDE SEQUENCE</scope>
    <source>
        <strain evidence="1">E1425</strain>
    </source>
</reference>
<dbReference type="Gene3D" id="3.40.50.300">
    <property type="entry name" value="P-loop containing nucleotide triphosphate hydrolases"/>
    <property type="match status" value="1"/>
</dbReference>
<proteinExistence type="predicted"/>
<reference evidence="1" key="2">
    <citation type="journal article" date="2022" name="Microbiol. Resour. Announc.">
        <title>Whole-Genome Sequence of Entomortierella parvispora E1425, a Mucoromycotan Fungus Associated with Burkholderiaceae-Related Endosymbiotic Bacteria.</title>
        <authorList>
            <person name="Herlambang A."/>
            <person name="Guo Y."/>
            <person name="Takashima Y."/>
            <person name="Narisawa K."/>
            <person name="Ohta H."/>
            <person name="Nishizawa T."/>
        </authorList>
    </citation>
    <scope>NUCLEOTIDE SEQUENCE</scope>
    <source>
        <strain evidence="1">E1425</strain>
    </source>
</reference>
<dbReference type="OrthoDB" id="2369467at2759"/>
<dbReference type="Proteomes" id="UP000827284">
    <property type="component" value="Unassembled WGS sequence"/>
</dbReference>
<name>A0A9P3HJX7_9FUNG</name>
<evidence type="ECO:0000313" key="2">
    <source>
        <dbReference type="Proteomes" id="UP000827284"/>
    </source>
</evidence>
<dbReference type="SUPFAM" id="SSF52540">
    <property type="entry name" value="P-loop containing nucleoside triphosphate hydrolases"/>
    <property type="match status" value="1"/>
</dbReference>
<protein>
    <submittedName>
        <fullName evidence="1">Uncharacterized protein</fullName>
    </submittedName>
</protein>
<dbReference type="AlphaFoldDB" id="A0A9P3HJX7"/>
<gene>
    <name evidence="1" type="ORF">EMPS_09986</name>
</gene>
<evidence type="ECO:0000313" key="1">
    <source>
        <dbReference type="EMBL" id="GJJ77627.1"/>
    </source>
</evidence>
<accession>A0A9P3HJX7</accession>
<sequence length="695" mass="79481">MERKYWCIDDGRAIGRPFSVTLTKPHPDVEDLQMAINDKLKLRTPSMNLILYKWTKPHDADNKSILEVEKLPEKVELDPQKFVSSLALDADTYILVQKPPDEARPSSPQLGVKRARTEENLVQPFLKRFHPNSTVYMQIRPLVYYADQTDNNKPLIQRIHNGEFVRVFGARASGKSSRIVDAMEVLKDFYECFYVDFSDLTLSSEEAFWSSLCNILKLSGTPLAFNSVHGFHNAFNAEHKRWTRQVVIFFDEFDRLHEPYAVDICSSMLSQLRSIRNEPSRGSNKPSHVIRSIVSIGTYAILELNQTESRLSPFNSSDNFQNRSLSMDQVHDLYREFAADRRMTIDNDVVGCIFSMCNGHAGLVNICGVALEKSLSMMPLPLRVNMTHWESVANRIIVAMESYGTFQRLIRDLRGESEHQKAALAFYRSRFLGNASDVTLQVTAHPDRELARFLVALGLLLAEEEDGTGDGFKVASPLMDSFVLQIVIPSMYRNAPTTSPPLRDGSLDVMEIIKSALHFFDKLFIYQAHGLSYKSSPYAVLVNGSRRQSVPRESVYDSEMTRIFRNWLSTLHGYEVIGQRHISSLYCDIVLRRGVEQPPIVLELLATSTAVEIQQYIERTVRYKNLMGTNEGWVVYFTREDNYLLHPYWPGNGTLDTGIKMVHIWHNQHFTEVRLSARWKTSDGQMITVDGERVI</sequence>